<evidence type="ECO:0000256" key="3">
    <source>
        <dbReference type="ARBA" id="ARBA00022827"/>
    </source>
</evidence>
<dbReference type="Proteomes" id="UP000319160">
    <property type="component" value="Unassembled WGS sequence"/>
</dbReference>
<comment type="caution">
    <text evidence="7">The sequence shown here is derived from an EMBL/GenBank/DDBJ whole genome shotgun (WGS) entry which is preliminary data.</text>
</comment>
<proteinExistence type="inferred from homology"/>
<keyword evidence="2" id="KW-0285">Flavoprotein</keyword>
<dbReference type="EMBL" id="VFLP01000012">
    <property type="protein sequence ID" value="TRX96155.1"/>
    <property type="molecule type" value="Genomic_DNA"/>
</dbReference>
<reference evidence="8" key="1">
    <citation type="submission" date="2019-06" db="EMBL/GenBank/DDBJ databases">
        <title>Draft genome sequence of the griseofulvin-producing fungus Xylaria cubensis strain G536.</title>
        <authorList>
            <person name="Mead M.E."/>
            <person name="Raja H.A."/>
            <person name="Steenwyk J.L."/>
            <person name="Knowles S.L."/>
            <person name="Oberlies N.H."/>
            <person name="Rokas A."/>
        </authorList>
    </citation>
    <scope>NUCLEOTIDE SEQUENCE [LARGE SCALE GENOMIC DNA]</scope>
    <source>
        <strain evidence="8">G536</strain>
    </source>
</reference>
<accession>A0A553I7H6</accession>
<gene>
    <name evidence="7" type="ORF">FHL15_002879</name>
</gene>
<evidence type="ECO:0000313" key="8">
    <source>
        <dbReference type="Proteomes" id="UP000319160"/>
    </source>
</evidence>
<dbReference type="InterPro" id="IPR006094">
    <property type="entry name" value="Oxid_FAD_bind_N"/>
</dbReference>
<dbReference type="Pfam" id="PF01565">
    <property type="entry name" value="FAD_binding_4"/>
    <property type="match status" value="1"/>
</dbReference>
<feature type="compositionally biased region" description="Acidic residues" evidence="5">
    <location>
        <begin position="245"/>
        <end position="255"/>
    </location>
</feature>
<protein>
    <recommendedName>
        <fullName evidence="6">FAD-binding PCMH-type domain-containing protein</fullName>
    </recommendedName>
</protein>
<dbReference type="SUPFAM" id="SSF56176">
    <property type="entry name" value="FAD-binding/transporter-associated domain-like"/>
    <property type="match status" value="1"/>
</dbReference>
<evidence type="ECO:0000256" key="2">
    <source>
        <dbReference type="ARBA" id="ARBA00022630"/>
    </source>
</evidence>
<sequence>MESWHISAQAYLEEQKSTVKLISRKDPNFEALRVYYALTPSEEPALIARPQTVEDIQSLILYCSENKGISFIVCTGPRSSIGNCKYYDVMWIDMRDIDYVEVADDEATAKLGGGIAFRGLTNALLEKGFAIPEYVFRSRHGFVSGLLANVGISATLANAGYTGWTTISPFSARYGLGASQVVSVKAVNLDGRLVEANGELLDTIIQNGGDIGVIVEITIEVCSLKEMFSSSDESSDTDSYNTDAYEADTSDTDAP</sequence>
<dbReference type="AlphaFoldDB" id="A0A553I7H6"/>
<dbReference type="PANTHER" id="PTHR42973">
    <property type="entry name" value="BINDING OXIDOREDUCTASE, PUTATIVE (AFU_ORTHOLOGUE AFUA_1G17690)-RELATED"/>
    <property type="match status" value="1"/>
</dbReference>
<dbReference type="OrthoDB" id="407275at2759"/>
<evidence type="ECO:0000313" key="7">
    <source>
        <dbReference type="EMBL" id="TRX96155.1"/>
    </source>
</evidence>
<keyword evidence="8" id="KW-1185">Reference proteome</keyword>
<evidence type="ECO:0000256" key="4">
    <source>
        <dbReference type="ARBA" id="ARBA00023002"/>
    </source>
</evidence>
<dbReference type="InterPro" id="IPR050416">
    <property type="entry name" value="FAD-linked_Oxidoreductase"/>
</dbReference>
<keyword evidence="4" id="KW-0560">Oxidoreductase</keyword>
<organism evidence="7 8">
    <name type="scientific">Xylaria flabelliformis</name>
    <dbReference type="NCBI Taxonomy" id="2512241"/>
    <lineage>
        <taxon>Eukaryota</taxon>
        <taxon>Fungi</taxon>
        <taxon>Dikarya</taxon>
        <taxon>Ascomycota</taxon>
        <taxon>Pezizomycotina</taxon>
        <taxon>Sordariomycetes</taxon>
        <taxon>Xylariomycetidae</taxon>
        <taxon>Xylariales</taxon>
        <taxon>Xylariaceae</taxon>
        <taxon>Xylaria</taxon>
    </lineage>
</organism>
<dbReference type="PROSITE" id="PS51387">
    <property type="entry name" value="FAD_PCMH"/>
    <property type="match status" value="1"/>
</dbReference>
<feature type="region of interest" description="Disordered" evidence="5">
    <location>
        <begin position="230"/>
        <end position="255"/>
    </location>
</feature>
<evidence type="ECO:0000256" key="5">
    <source>
        <dbReference type="SAM" id="MobiDB-lite"/>
    </source>
</evidence>
<keyword evidence="3" id="KW-0274">FAD</keyword>
<feature type="domain" description="FAD-binding PCMH-type" evidence="6">
    <location>
        <begin position="40"/>
        <end position="224"/>
    </location>
</feature>
<dbReference type="GO" id="GO:0016491">
    <property type="term" value="F:oxidoreductase activity"/>
    <property type="evidence" value="ECO:0007669"/>
    <property type="project" value="UniProtKB-KW"/>
</dbReference>
<dbReference type="InterPro" id="IPR036318">
    <property type="entry name" value="FAD-bd_PCMH-like_sf"/>
</dbReference>
<dbReference type="PANTHER" id="PTHR42973:SF7">
    <property type="entry name" value="FAD-BINDING PCMH-TYPE DOMAIN-CONTAINING PROTEIN"/>
    <property type="match status" value="1"/>
</dbReference>
<evidence type="ECO:0000256" key="1">
    <source>
        <dbReference type="ARBA" id="ARBA00005466"/>
    </source>
</evidence>
<evidence type="ECO:0000259" key="6">
    <source>
        <dbReference type="PROSITE" id="PS51387"/>
    </source>
</evidence>
<dbReference type="Gene3D" id="3.30.465.10">
    <property type="match status" value="1"/>
</dbReference>
<comment type="similarity">
    <text evidence="1">Belongs to the oxygen-dependent FAD-linked oxidoreductase family.</text>
</comment>
<dbReference type="InterPro" id="IPR016169">
    <property type="entry name" value="FAD-bd_PCMH_sub2"/>
</dbReference>
<dbReference type="InterPro" id="IPR016166">
    <property type="entry name" value="FAD-bd_PCMH"/>
</dbReference>
<dbReference type="GO" id="GO:0071949">
    <property type="term" value="F:FAD binding"/>
    <property type="evidence" value="ECO:0007669"/>
    <property type="project" value="InterPro"/>
</dbReference>
<name>A0A553I7H6_9PEZI</name>